<reference evidence="1" key="1">
    <citation type="submission" date="2018-01" db="EMBL/GenBank/DDBJ databases">
        <authorList>
            <person name="Clerissi C."/>
        </authorList>
    </citation>
    <scope>NUCLEOTIDE SEQUENCE</scope>
    <source>
        <strain evidence="1">Cupriavidus taiwanensis STM 8556</strain>
    </source>
</reference>
<gene>
    <name evidence="1" type="ORF">CBM2613_B60002</name>
</gene>
<evidence type="ECO:0000313" key="1">
    <source>
        <dbReference type="EMBL" id="SOZ73625.1"/>
    </source>
</evidence>
<sequence>MGQKLADIELELYKRVDEVLYYVWDPVGVAYSPAARDEYQAYLPKVFALLQEGANALALSAYLDDVATARMGLEASPEHSKRVAELLLDWKAEICPTR</sequence>
<proteinExistence type="predicted"/>
<dbReference type="AlphaFoldDB" id="A0A375EF70"/>
<name>A0A375EF70_9BURK</name>
<protein>
    <submittedName>
        <fullName evidence="1">Uncharacterized protein</fullName>
    </submittedName>
</protein>
<accession>A0A375EF70</accession>
<comment type="caution">
    <text evidence="1">The sequence shown here is derived from an EMBL/GenBank/DDBJ whole genome shotgun (WGS) entry which is preliminary data.</text>
</comment>
<dbReference type="Proteomes" id="UP000256952">
    <property type="component" value="Chromosome CBM2613_b"/>
</dbReference>
<dbReference type="EMBL" id="OFTH01000048">
    <property type="protein sequence ID" value="SOZ73625.1"/>
    <property type="molecule type" value="Genomic_DNA"/>
</dbReference>
<organism evidence="1">
    <name type="scientific">Cupriavidus taiwanensis</name>
    <dbReference type="NCBI Taxonomy" id="164546"/>
    <lineage>
        <taxon>Bacteria</taxon>
        <taxon>Pseudomonadati</taxon>
        <taxon>Pseudomonadota</taxon>
        <taxon>Betaproteobacteria</taxon>
        <taxon>Burkholderiales</taxon>
        <taxon>Burkholderiaceae</taxon>
        <taxon>Cupriavidus</taxon>
    </lineage>
</organism>